<dbReference type="InterPro" id="IPR007060">
    <property type="entry name" value="FtsL/DivIC"/>
</dbReference>
<reference evidence="4 5" key="1">
    <citation type="submission" date="2023-05" db="EMBL/GenBank/DDBJ databases">
        <title>Microbacterium dauci sp.nov., Isolated from Carrot Rhizosphere Soil.</title>
        <authorList>
            <person name="Xiao Z."/>
            <person name="Zheng J."/>
        </authorList>
    </citation>
    <scope>NUCLEOTIDE SEQUENCE [LARGE SCALE GENOMIC DNA]</scope>
    <source>
        <strain evidence="4 5">LX3-4</strain>
    </source>
</reference>
<sequence>MDRPSAPSPRFPGSGSGGTPKNRRADAARKRVDVRDWVGGVRLSGFMGIMLGLVVLAALVLVPTIGTYVEQRQQIAALEHAVQATEDEVDALEAEREQWRDEAYITSQARERLYYMRPGEVVYLIADDVPGGILAPEAEPVSDDVEEASTDWMTQFLRSLTEAGVAKTVAPPTE</sequence>
<feature type="coiled-coil region" evidence="1">
    <location>
        <begin position="68"/>
        <end position="102"/>
    </location>
</feature>
<keyword evidence="3" id="KW-0472">Membrane</keyword>
<accession>A0ABT6ZBR3</accession>
<feature type="compositionally biased region" description="Pro residues" evidence="2">
    <location>
        <begin position="1"/>
        <end position="10"/>
    </location>
</feature>
<keyword evidence="3" id="KW-1133">Transmembrane helix</keyword>
<feature type="transmembrane region" description="Helical" evidence="3">
    <location>
        <begin position="46"/>
        <end position="69"/>
    </location>
</feature>
<name>A0ABT6ZBR3_9MICO</name>
<evidence type="ECO:0000313" key="4">
    <source>
        <dbReference type="EMBL" id="MDJ1113383.1"/>
    </source>
</evidence>
<evidence type="ECO:0000256" key="2">
    <source>
        <dbReference type="SAM" id="MobiDB-lite"/>
    </source>
</evidence>
<gene>
    <name evidence="4" type="ORF">QNI14_02825</name>
</gene>
<protein>
    <submittedName>
        <fullName evidence="4">Septum formation initiator family protein</fullName>
    </submittedName>
</protein>
<comment type="caution">
    <text evidence="4">The sequence shown here is derived from an EMBL/GenBank/DDBJ whole genome shotgun (WGS) entry which is preliminary data.</text>
</comment>
<evidence type="ECO:0000313" key="5">
    <source>
        <dbReference type="Proteomes" id="UP001321481"/>
    </source>
</evidence>
<organism evidence="4 5">
    <name type="scientific">Microbacterium dauci</name>
    <dbReference type="NCBI Taxonomy" id="3048008"/>
    <lineage>
        <taxon>Bacteria</taxon>
        <taxon>Bacillati</taxon>
        <taxon>Actinomycetota</taxon>
        <taxon>Actinomycetes</taxon>
        <taxon>Micrococcales</taxon>
        <taxon>Microbacteriaceae</taxon>
        <taxon>Microbacterium</taxon>
    </lineage>
</organism>
<dbReference type="Pfam" id="PF04977">
    <property type="entry name" value="DivIC"/>
    <property type="match status" value="1"/>
</dbReference>
<keyword evidence="3" id="KW-0812">Transmembrane</keyword>
<keyword evidence="5" id="KW-1185">Reference proteome</keyword>
<feature type="region of interest" description="Disordered" evidence="2">
    <location>
        <begin position="1"/>
        <end position="28"/>
    </location>
</feature>
<evidence type="ECO:0000256" key="1">
    <source>
        <dbReference type="SAM" id="Coils"/>
    </source>
</evidence>
<dbReference type="RefSeq" id="WP_283714676.1">
    <property type="nucleotide sequence ID" value="NZ_JASJND010000001.1"/>
</dbReference>
<dbReference type="Proteomes" id="UP001321481">
    <property type="component" value="Unassembled WGS sequence"/>
</dbReference>
<proteinExistence type="predicted"/>
<evidence type="ECO:0000256" key="3">
    <source>
        <dbReference type="SAM" id="Phobius"/>
    </source>
</evidence>
<dbReference type="EMBL" id="JASJND010000001">
    <property type="protein sequence ID" value="MDJ1113383.1"/>
    <property type="molecule type" value="Genomic_DNA"/>
</dbReference>
<keyword evidence="1" id="KW-0175">Coiled coil</keyword>